<feature type="domain" description="HTH HARE-type" evidence="8">
    <location>
        <begin position="14"/>
        <end position="81"/>
    </location>
</feature>
<dbReference type="GO" id="GO:0006355">
    <property type="term" value="P:regulation of DNA-templated transcription"/>
    <property type="evidence" value="ECO:0007669"/>
    <property type="project" value="UniProtKB-UniRule"/>
</dbReference>
<dbReference type="GO" id="GO:0006351">
    <property type="term" value="P:DNA-templated transcription"/>
    <property type="evidence" value="ECO:0007669"/>
    <property type="project" value="InterPro"/>
</dbReference>
<feature type="compositionally biased region" description="Acidic residues" evidence="7">
    <location>
        <begin position="104"/>
        <end position="168"/>
    </location>
</feature>
<dbReference type="AlphaFoldDB" id="A0A1H3T3I3"/>
<dbReference type="Pfam" id="PF05066">
    <property type="entry name" value="HARE-HTH"/>
    <property type="match status" value="1"/>
</dbReference>
<dbReference type="InterPro" id="IPR038087">
    <property type="entry name" value="RNAP_delta_N_dom_sf"/>
</dbReference>
<evidence type="ECO:0000259" key="8">
    <source>
        <dbReference type="PROSITE" id="PS51913"/>
    </source>
</evidence>
<dbReference type="InterPro" id="IPR029757">
    <property type="entry name" value="RpoE"/>
</dbReference>
<evidence type="ECO:0000256" key="5">
    <source>
        <dbReference type="ARBA" id="ARBA00023163"/>
    </source>
</evidence>
<evidence type="ECO:0000256" key="3">
    <source>
        <dbReference type="ARBA" id="ARBA00022679"/>
    </source>
</evidence>
<dbReference type="GO" id="GO:0000428">
    <property type="term" value="C:DNA-directed RNA polymerase complex"/>
    <property type="evidence" value="ECO:0007669"/>
    <property type="project" value="UniProtKB-KW"/>
</dbReference>
<dbReference type="GO" id="GO:0003899">
    <property type="term" value="F:DNA-directed RNA polymerase activity"/>
    <property type="evidence" value="ECO:0007669"/>
    <property type="project" value="UniProtKB-UniRule"/>
</dbReference>
<sequence length="168" mass="20284">MSIKQYSEEQLKEMAMLEVAYEILNEGKDPFDYHTLLKRVVEAKEITEEEMTKRIAHLYTEMSMDGRFVNIGENRWGLRSWYPFDQTEEELSQANKTRKKRRDDEDDDYYVEEDFEDFDEFEDLEDELDELANEDDEDFEEESLDEEEEEEEFPGDDFDSEESEDDLL</sequence>
<evidence type="ECO:0000256" key="7">
    <source>
        <dbReference type="SAM" id="MobiDB-lite"/>
    </source>
</evidence>
<keyword evidence="2 6" id="KW-0240">DNA-directed RNA polymerase</keyword>
<keyword evidence="4 6" id="KW-0548">Nucleotidyltransferase</keyword>
<gene>
    <name evidence="6" type="primary">rpoE</name>
    <name evidence="9" type="ORF">SAMN05421736_11328</name>
</gene>
<feature type="region of interest" description="Disordered" evidence="7">
    <location>
        <begin position="90"/>
        <end position="168"/>
    </location>
</feature>
<dbReference type="EMBL" id="FNPI01000013">
    <property type="protein sequence ID" value="SDZ44903.1"/>
    <property type="molecule type" value="Genomic_DNA"/>
</dbReference>
<comment type="similarity">
    <text evidence="1 6">Belongs to the RpoE family.</text>
</comment>
<reference evidence="10" key="1">
    <citation type="submission" date="2016-10" db="EMBL/GenBank/DDBJ databases">
        <authorList>
            <person name="Varghese N."/>
            <person name="Submissions S."/>
        </authorList>
    </citation>
    <scope>NUCLEOTIDE SEQUENCE [LARGE SCALE GENOMIC DNA]</scope>
    <source>
        <strain evidence="10">SP</strain>
    </source>
</reference>
<dbReference type="InterPro" id="IPR007759">
    <property type="entry name" value="Asxl_HARE-HTH"/>
</dbReference>
<dbReference type="Gene3D" id="1.10.10.1250">
    <property type="entry name" value="RNA polymerase, subunit delta, N-terminal domain"/>
    <property type="match status" value="1"/>
</dbReference>
<dbReference type="PROSITE" id="PS51913">
    <property type="entry name" value="HTH_HARE"/>
    <property type="match status" value="1"/>
</dbReference>
<comment type="function">
    <text evidence="6">Participates in both the initiation and recycling phases of transcription. In the presence of the delta subunit, RNAP displays an increased specificity of transcription, a decreased affinity for nucleic acids, and an increased efficiency of RNA synthesis because of enhanced recycling.</text>
</comment>
<evidence type="ECO:0000313" key="9">
    <source>
        <dbReference type="EMBL" id="SDZ44903.1"/>
    </source>
</evidence>
<dbReference type="OrthoDB" id="401223at2"/>
<evidence type="ECO:0000256" key="4">
    <source>
        <dbReference type="ARBA" id="ARBA00022695"/>
    </source>
</evidence>
<keyword evidence="3 6" id="KW-0808">Transferase</keyword>
<organism evidence="9 10">
    <name type="scientific">Evansella caseinilytica</name>
    <dbReference type="NCBI Taxonomy" id="1503961"/>
    <lineage>
        <taxon>Bacteria</taxon>
        <taxon>Bacillati</taxon>
        <taxon>Bacillota</taxon>
        <taxon>Bacilli</taxon>
        <taxon>Bacillales</taxon>
        <taxon>Bacillaceae</taxon>
        <taxon>Evansella</taxon>
    </lineage>
</organism>
<protein>
    <recommendedName>
        <fullName evidence="6">Probable DNA-directed RNA polymerase subunit delta</fullName>
    </recommendedName>
    <alternativeName>
        <fullName evidence="6">RNAP delta factor</fullName>
    </alternativeName>
</protein>
<evidence type="ECO:0000313" key="10">
    <source>
        <dbReference type="Proteomes" id="UP000198935"/>
    </source>
</evidence>
<accession>A0A1H3T3I3</accession>
<keyword evidence="5 6" id="KW-0804">Transcription</keyword>
<proteinExistence type="inferred from homology"/>
<dbReference type="STRING" id="1503961.SAMN05421736_11328"/>
<comment type="subunit">
    <text evidence="6">RNAP is composed of a core of 2 alpha, a beta and a beta' subunits. The core is associated with a delta subunit and one of several sigma factors.</text>
</comment>
<dbReference type="NCBIfam" id="TIGR04567">
    <property type="entry name" value="RNAP_delt_lowGC"/>
    <property type="match status" value="1"/>
</dbReference>
<evidence type="ECO:0000256" key="1">
    <source>
        <dbReference type="ARBA" id="ARBA00009828"/>
    </source>
</evidence>
<evidence type="ECO:0000256" key="6">
    <source>
        <dbReference type="HAMAP-Rule" id="MF_00357"/>
    </source>
</evidence>
<name>A0A1H3T3I3_9BACI</name>
<evidence type="ECO:0000256" key="2">
    <source>
        <dbReference type="ARBA" id="ARBA00022478"/>
    </source>
</evidence>
<dbReference type="Proteomes" id="UP000198935">
    <property type="component" value="Unassembled WGS sequence"/>
</dbReference>
<dbReference type="HAMAP" id="MF_00357">
    <property type="entry name" value="RNApol_bact_RpoE"/>
    <property type="match status" value="1"/>
</dbReference>
<keyword evidence="10" id="KW-1185">Reference proteome</keyword>